<name>A0A5Q6PIJ9_VIBCL</name>
<comment type="caution">
    <text evidence="1">The sequence shown here is derived from an EMBL/GenBank/DDBJ whole genome shotgun (WGS) entry which is preliminary data.</text>
</comment>
<gene>
    <name evidence="1" type="ORF">F0M16_12510</name>
</gene>
<sequence length="72" mass="8005">MVSRFLISRDSASSYRCQSADHRSVEKPLLPALDQSRLEGQGKFVTLSEPVPMMSATSCLINSICSHHRLID</sequence>
<organism evidence="1 2">
    <name type="scientific">Vibrio cholerae</name>
    <dbReference type="NCBI Taxonomy" id="666"/>
    <lineage>
        <taxon>Bacteria</taxon>
        <taxon>Pseudomonadati</taxon>
        <taxon>Pseudomonadota</taxon>
        <taxon>Gammaproteobacteria</taxon>
        <taxon>Vibrionales</taxon>
        <taxon>Vibrionaceae</taxon>
        <taxon>Vibrio</taxon>
    </lineage>
</organism>
<dbReference type="Proteomes" id="UP000323225">
    <property type="component" value="Unassembled WGS sequence"/>
</dbReference>
<accession>A0A5Q6PIJ9</accession>
<evidence type="ECO:0000313" key="1">
    <source>
        <dbReference type="EMBL" id="KAA1254500.1"/>
    </source>
</evidence>
<evidence type="ECO:0000313" key="2">
    <source>
        <dbReference type="Proteomes" id="UP000323225"/>
    </source>
</evidence>
<proteinExistence type="predicted"/>
<protein>
    <submittedName>
        <fullName evidence="1">Uncharacterized protein</fullName>
    </submittedName>
</protein>
<reference evidence="1 2" key="1">
    <citation type="submission" date="2019-09" db="EMBL/GenBank/DDBJ databases">
        <authorList>
            <person name="Kritzky A."/>
            <person name="Schelkanova E.Y."/>
            <person name="Alkhova Z.V."/>
            <person name="Smirnova N.I."/>
        </authorList>
    </citation>
    <scope>NUCLEOTIDE SEQUENCE [LARGE SCALE GENOMIC DNA]</scope>
    <source>
        <strain evidence="1 2">M1526</strain>
    </source>
</reference>
<dbReference type="AlphaFoldDB" id="A0A5Q6PIJ9"/>
<dbReference type="EMBL" id="VUAA01000012">
    <property type="protein sequence ID" value="KAA1254500.1"/>
    <property type="molecule type" value="Genomic_DNA"/>
</dbReference>